<dbReference type="InterPro" id="IPR019826">
    <property type="entry name" value="Carboxylesterase_B_AS"/>
</dbReference>
<name>A0ABN3DL37_9ACTN</name>
<feature type="domain" description="Carboxylesterase type B" evidence="4">
    <location>
        <begin position="4"/>
        <end position="454"/>
    </location>
</feature>
<dbReference type="Gene3D" id="3.40.50.1820">
    <property type="entry name" value="alpha/beta hydrolase"/>
    <property type="match status" value="1"/>
</dbReference>
<dbReference type="EC" id="3.1.1.-" evidence="3"/>
<evidence type="ECO:0000313" key="6">
    <source>
        <dbReference type="Proteomes" id="UP001500305"/>
    </source>
</evidence>
<keyword evidence="2 3" id="KW-0378">Hydrolase</keyword>
<dbReference type="InterPro" id="IPR029058">
    <property type="entry name" value="AB_hydrolase_fold"/>
</dbReference>
<dbReference type="SUPFAM" id="SSF53474">
    <property type="entry name" value="alpha/beta-Hydrolases"/>
    <property type="match status" value="1"/>
</dbReference>
<comment type="similarity">
    <text evidence="1 3">Belongs to the type-B carboxylesterase/lipase family.</text>
</comment>
<evidence type="ECO:0000259" key="4">
    <source>
        <dbReference type="Pfam" id="PF00135"/>
    </source>
</evidence>
<evidence type="ECO:0000256" key="2">
    <source>
        <dbReference type="ARBA" id="ARBA00022801"/>
    </source>
</evidence>
<dbReference type="PROSITE" id="PS00122">
    <property type="entry name" value="CARBOXYLESTERASE_B_1"/>
    <property type="match status" value="1"/>
</dbReference>
<dbReference type="RefSeq" id="WP_344635429.1">
    <property type="nucleotide sequence ID" value="NZ_BAAATR010000005.1"/>
</dbReference>
<dbReference type="InterPro" id="IPR050309">
    <property type="entry name" value="Type-B_Carboxylest/Lipase"/>
</dbReference>
<accession>A0ABN3DL37</accession>
<dbReference type="PANTHER" id="PTHR11559">
    <property type="entry name" value="CARBOXYLESTERASE"/>
    <property type="match status" value="1"/>
</dbReference>
<evidence type="ECO:0000256" key="1">
    <source>
        <dbReference type="ARBA" id="ARBA00005964"/>
    </source>
</evidence>
<evidence type="ECO:0000313" key="5">
    <source>
        <dbReference type="EMBL" id="GAA2235076.1"/>
    </source>
</evidence>
<proteinExistence type="inferred from homology"/>
<dbReference type="Proteomes" id="UP001500305">
    <property type="component" value="Unassembled WGS sequence"/>
</dbReference>
<gene>
    <name evidence="5" type="ORF">GCM10010430_14790</name>
</gene>
<keyword evidence="6" id="KW-1185">Reference proteome</keyword>
<dbReference type="EMBL" id="BAAATR010000005">
    <property type="protein sequence ID" value="GAA2235076.1"/>
    <property type="molecule type" value="Genomic_DNA"/>
</dbReference>
<organism evidence="5 6">
    <name type="scientific">Kitasatospora cystarginea</name>
    <dbReference type="NCBI Taxonomy" id="58350"/>
    <lineage>
        <taxon>Bacteria</taxon>
        <taxon>Bacillati</taxon>
        <taxon>Actinomycetota</taxon>
        <taxon>Actinomycetes</taxon>
        <taxon>Kitasatosporales</taxon>
        <taxon>Streptomycetaceae</taxon>
        <taxon>Kitasatospora</taxon>
    </lineage>
</organism>
<evidence type="ECO:0000256" key="3">
    <source>
        <dbReference type="RuleBase" id="RU361235"/>
    </source>
</evidence>
<protein>
    <recommendedName>
        <fullName evidence="3">Carboxylic ester hydrolase</fullName>
        <ecNumber evidence="3">3.1.1.-</ecNumber>
    </recommendedName>
</protein>
<dbReference type="InterPro" id="IPR002018">
    <property type="entry name" value="CarbesteraseB"/>
</dbReference>
<sequence>MTGQPVVRTAEGVLEGRWRQGHAVFRGIPYAQPPVGALRFAAPAPVRRWDGTRGAVEFGPVVPQSGPAARGSFAADADWLTLNVCTPDPGAAGLPVLVWIPGGGYMAADSSDPMYDPAALAGAGLVVVSINYRVGAEGFALLEGAPANRGFLDQIAALHWVRRNIAAFGGDPGQVTVAGQSAGAGSIAAMLAMKPVRGLFRRAVTHSVPGLHSTRALAKQVAAVLADRFGTRPTAEGLSGVDPWRLAEEVTSLSAGLNGCRERWGRLSHAGVALCPVVDGEVLPETPWPALNGGRAAGTELLVGHTRDEFRLFSVMMGRLGRFTEEDARTALDLFAPEPDGAAAYRTSHPQATPEELVESVYSDAVFRMPSLHLAQANAAAGGTSYLFELRLASPGLGGILGACHSLDVPLAFGTLDSPTGKSLLGDPSGPAAVAVSRELQRAWVRFATTGDPGWPAYCPDRQLTRVLDAESQTVRYPGQASSQIWEGRTPAPFDLG</sequence>
<comment type="caution">
    <text evidence="5">The sequence shown here is derived from an EMBL/GenBank/DDBJ whole genome shotgun (WGS) entry which is preliminary data.</text>
</comment>
<dbReference type="Pfam" id="PF00135">
    <property type="entry name" value="COesterase"/>
    <property type="match status" value="1"/>
</dbReference>
<reference evidence="5 6" key="1">
    <citation type="journal article" date="2019" name="Int. J. Syst. Evol. Microbiol.">
        <title>The Global Catalogue of Microorganisms (GCM) 10K type strain sequencing project: providing services to taxonomists for standard genome sequencing and annotation.</title>
        <authorList>
            <consortium name="The Broad Institute Genomics Platform"/>
            <consortium name="The Broad Institute Genome Sequencing Center for Infectious Disease"/>
            <person name="Wu L."/>
            <person name="Ma J."/>
        </authorList>
    </citation>
    <scope>NUCLEOTIDE SEQUENCE [LARGE SCALE GENOMIC DNA]</scope>
    <source>
        <strain evidence="5 6">JCM 7356</strain>
    </source>
</reference>